<dbReference type="InterPro" id="IPR032675">
    <property type="entry name" value="LRR_dom_sf"/>
</dbReference>
<dbReference type="EMBL" id="BEGY01000042">
    <property type="protein sequence ID" value="GAX79368.1"/>
    <property type="molecule type" value="Genomic_DNA"/>
</dbReference>
<feature type="region of interest" description="Disordered" evidence="2">
    <location>
        <begin position="676"/>
        <end position="695"/>
    </location>
</feature>
<proteinExistence type="predicted"/>
<keyword evidence="4" id="KW-1185">Reference proteome</keyword>
<dbReference type="AlphaFoldDB" id="A0A250X8G2"/>
<dbReference type="PANTHER" id="PTHR13318">
    <property type="entry name" value="PARTNER OF PAIRED, ISOFORM B-RELATED"/>
    <property type="match status" value="1"/>
</dbReference>
<evidence type="ECO:0000313" key="4">
    <source>
        <dbReference type="Proteomes" id="UP000232323"/>
    </source>
</evidence>
<sequence length="739" mass="79722">MSDLLLLQPSAPAHRRGEDAEVLNLVVHPDSDVGMVQIGHLQSWYGKKVKAAQVQVPTMTPGTVASGVLSSLFMFHNLSSLKLSFDGPAFQISQKVVCSIAELSGLQICQVVGGCVSLEGPSLEVLSNLRRLEDLSIRPRPDNGLGDVHVQGLASLPSTLKSLSIRGSTDYLTDLGLSHLTHLSQLTKLEVTPLGVSVTKPSISHLLSALPSVQNFEVGLHHVGQVAAVRDPSSITRSLKNFSLVVDDPLATPLEWSALLTSCTLCMCSSLVSLRLGLVKMQDATFMMALGSLTCLTELKFAVAPAFVSTPSFTLDLTALTSLSRLASLDIAGTKRLKQPLTPRTLTLCALSWPLLQELSLTIMARPEVVSETLALMDLFTNLKALSLYCPLDFEEVDRSTLTQKGPERAIPTSSDLTQINLAYLPASLEKLHLEHAELQIRKTSSAGGAAHAAGHALFSIALDEGHAQGKVGPSEHGSTRATSPSLLTLELDACEVKDNILAVMMEASPQLKCLELNSVTGISNQGLVSALASLRGLSHLVVSDIATQAAEQEPVPRQSSLYEMLFSRSLSESRSGGGQERVQYSLQQLAAALSASTSSLTHLEWAPGPEPLSEEEMMLMGPAAFRNMSALRFLYIDVETDAVSSVEEDKQEEEEVQLRVLERNGSSSVHYRALNPQMPDSEALKDPSSRAQPLGSWRKQLRKVLPMCTITTRASSCMSRFDIFDDVLIDESGTYKWA</sequence>
<dbReference type="GO" id="GO:0005930">
    <property type="term" value="C:axoneme"/>
    <property type="evidence" value="ECO:0007669"/>
    <property type="project" value="UniProtKB-SubCell"/>
</dbReference>
<evidence type="ECO:0000256" key="1">
    <source>
        <dbReference type="ARBA" id="ARBA00004430"/>
    </source>
</evidence>
<comment type="subcellular location">
    <subcellularLocation>
        <location evidence="1">Cytoplasm</location>
        <location evidence="1">Cytoskeleton</location>
        <location evidence="1">Cilium axoneme</location>
    </subcellularLocation>
</comment>
<reference evidence="3 4" key="1">
    <citation type="submission" date="2017-08" db="EMBL/GenBank/DDBJ databases">
        <title>Acidophilic green algal genome provides insights into adaptation to an acidic environment.</title>
        <authorList>
            <person name="Hirooka S."/>
            <person name="Hirose Y."/>
            <person name="Kanesaki Y."/>
            <person name="Higuchi S."/>
            <person name="Fujiwara T."/>
            <person name="Onuma R."/>
            <person name="Era A."/>
            <person name="Ohbayashi R."/>
            <person name="Uzuka A."/>
            <person name="Nozaki H."/>
            <person name="Yoshikawa H."/>
            <person name="Miyagishima S.Y."/>
        </authorList>
    </citation>
    <scope>NUCLEOTIDE SEQUENCE [LARGE SCALE GENOMIC DNA]</scope>
    <source>
        <strain evidence="3 4">NIES-2499</strain>
    </source>
</reference>
<gene>
    <name evidence="3" type="ORF">CEUSTIGMA_g6810.t1</name>
</gene>
<comment type="caution">
    <text evidence="3">The sequence shown here is derived from an EMBL/GenBank/DDBJ whole genome shotgun (WGS) entry which is preliminary data.</text>
</comment>
<protein>
    <submittedName>
        <fullName evidence="3">Uncharacterized protein</fullName>
    </submittedName>
</protein>
<accession>A0A250X8G2</accession>
<dbReference type="SUPFAM" id="SSF52047">
    <property type="entry name" value="RNI-like"/>
    <property type="match status" value="1"/>
</dbReference>
<dbReference type="Gene3D" id="3.80.10.10">
    <property type="entry name" value="Ribonuclease Inhibitor"/>
    <property type="match status" value="2"/>
</dbReference>
<evidence type="ECO:0000313" key="3">
    <source>
        <dbReference type="EMBL" id="GAX79368.1"/>
    </source>
</evidence>
<dbReference type="OrthoDB" id="535840at2759"/>
<dbReference type="Proteomes" id="UP000232323">
    <property type="component" value="Unassembled WGS sequence"/>
</dbReference>
<organism evidence="3 4">
    <name type="scientific">Chlamydomonas eustigma</name>
    <dbReference type="NCBI Taxonomy" id="1157962"/>
    <lineage>
        <taxon>Eukaryota</taxon>
        <taxon>Viridiplantae</taxon>
        <taxon>Chlorophyta</taxon>
        <taxon>core chlorophytes</taxon>
        <taxon>Chlorophyceae</taxon>
        <taxon>CS clade</taxon>
        <taxon>Chlamydomonadales</taxon>
        <taxon>Chlamydomonadaceae</taxon>
        <taxon>Chlamydomonas</taxon>
    </lineage>
</organism>
<dbReference type="GO" id="GO:0019005">
    <property type="term" value="C:SCF ubiquitin ligase complex"/>
    <property type="evidence" value="ECO:0007669"/>
    <property type="project" value="TreeGrafter"/>
</dbReference>
<name>A0A250X8G2_9CHLO</name>
<evidence type="ECO:0000256" key="2">
    <source>
        <dbReference type="SAM" id="MobiDB-lite"/>
    </source>
</evidence>
<dbReference type="GO" id="GO:0031146">
    <property type="term" value="P:SCF-dependent proteasomal ubiquitin-dependent protein catabolic process"/>
    <property type="evidence" value="ECO:0007669"/>
    <property type="project" value="TreeGrafter"/>
</dbReference>